<name>A0A6J8END0_MYTCO</name>
<dbReference type="PROSITE" id="PS50222">
    <property type="entry name" value="EF_HAND_2"/>
    <property type="match status" value="1"/>
</dbReference>
<evidence type="ECO:0000256" key="2">
    <source>
        <dbReference type="ARBA" id="ARBA00023123"/>
    </source>
</evidence>
<protein>
    <recommendedName>
        <fullName evidence="6">Sulfhydryl light chain</fullName>
    </recommendedName>
</protein>
<dbReference type="GO" id="GO:0005859">
    <property type="term" value="C:muscle myosin complex"/>
    <property type="evidence" value="ECO:0007669"/>
    <property type="project" value="TreeGrafter"/>
</dbReference>
<dbReference type="SMART" id="SM00054">
    <property type="entry name" value="EFh"/>
    <property type="match status" value="2"/>
</dbReference>
<evidence type="ECO:0000259" key="7">
    <source>
        <dbReference type="PROSITE" id="PS50222"/>
    </source>
</evidence>
<dbReference type="AlphaFoldDB" id="A0A6J8END0"/>
<feature type="domain" description="EF-hand" evidence="7">
    <location>
        <begin position="82"/>
        <end position="117"/>
    </location>
</feature>
<dbReference type="PANTHER" id="PTHR23048:SF33">
    <property type="entry name" value="MYOSIN LIGHT CHAIN ALKALI"/>
    <property type="match status" value="1"/>
</dbReference>
<evidence type="ECO:0000256" key="5">
    <source>
        <dbReference type="ARBA" id="ARBA00049593"/>
    </source>
</evidence>
<organism evidence="8 9">
    <name type="scientific">Mytilus coruscus</name>
    <name type="common">Sea mussel</name>
    <dbReference type="NCBI Taxonomy" id="42192"/>
    <lineage>
        <taxon>Eukaryota</taxon>
        <taxon>Metazoa</taxon>
        <taxon>Spiralia</taxon>
        <taxon>Lophotrochozoa</taxon>
        <taxon>Mollusca</taxon>
        <taxon>Bivalvia</taxon>
        <taxon>Autobranchia</taxon>
        <taxon>Pteriomorphia</taxon>
        <taxon>Mytilida</taxon>
        <taxon>Mytiloidea</taxon>
        <taxon>Mytilidae</taxon>
        <taxon>Mytilinae</taxon>
        <taxon>Mytilus</taxon>
    </lineage>
</organism>
<dbReference type="InterPro" id="IPR050230">
    <property type="entry name" value="CALM/Myosin/TropC-like"/>
</dbReference>
<dbReference type="CDD" id="cd00051">
    <property type="entry name" value="EFh"/>
    <property type="match status" value="1"/>
</dbReference>
<evidence type="ECO:0000313" key="9">
    <source>
        <dbReference type="Proteomes" id="UP000507470"/>
    </source>
</evidence>
<gene>
    <name evidence="8" type="ORF">MCOR_53220</name>
</gene>
<dbReference type="FunFam" id="1.10.238.10:FF:000003">
    <property type="entry name" value="Calmodulin A"/>
    <property type="match status" value="1"/>
</dbReference>
<keyword evidence="2" id="KW-0518">Myosin</keyword>
<proteinExistence type="predicted"/>
<dbReference type="SUPFAM" id="SSF47473">
    <property type="entry name" value="EF-hand"/>
    <property type="match status" value="1"/>
</dbReference>
<comment type="function">
    <text evidence="5">In molluscan muscle, calcium regulation is associated with myosin rather than with actin. Muscle myosin contains two types of light chains: the catalytic light chain, essential for ATPase activity, and the regulatory light chain, a calcium-binding protein responsible for Ca(2+) dependent binding and Ca(2+) dependent Mg-ATPase activity.</text>
</comment>
<dbReference type="Gene3D" id="1.10.238.10">
    <property type="entry name" value="EF-hand"/>
    <property type="match status" value="2"/>
</dbReference>
<dbReference type="GO" id="GO:0005509">
    <property type="term" value="F:calcium ion binding"/>
    <property type="evidence" value="ECO:0007669"/>
    <property type="project" value="InterPro"/>
</dbReference>
<keyword evidence="3" id="KW-0505">Motor protein</keyword>
<evidence type="ECO:0000256" key="1">
    <source>
        <dbReference type="ARBA" id="ARBA00022737"/>
    </source>
</evidence>
<accession>A0A6J8END0</accession>
<keyword evidence="4" id="KW-0514">Muscle protein</keyword>
<dbReference type="Proteomes" id="UP000507470">
    <property type="component" value="Unassembled WGS sequence"/>
</dbReference>
<dbReference type="InterPro" id="IPR011992">
    <property type="entry name" value="EF-hand-dom_pair"/>
</dbReference>
<dbReference type="EMBL" id="CACVKT020009207">
    <property type="protein sequence ID" value="CAC5421065.1"/>
    <property type="molecule type" value="Genomic_DNA"/>
</dbReference>
<dbReference type="OrthoDB" id="26525at2759"/>
<keyword evidence="9" id="KW-1185">Reference proteome</keyword>
<evidence type="ECO:0000256" key="4">
    <source>
        <dbReference type="ARBA" id="ARBA00023179"/>
    </source>
</evidence>
<evidence type="ECO:0000313" key="8">
    <source>
        <dbReference type="EMBL" id="CAC5421065.1"/>
    </source>
</evidence>
<evidence type="ECO:0000256" key="3">
    <source>
        <dbReference type="ARBA" id="ARBA00023175"/>
    </source>
</evidence>
<dbReference type="Pfam" id="PF13499">
    <property type="entry name" value="EF-hand_7"/>
    <property type="match status" value="1"/>
</dbReference>
<dbReference type="InterPro" id="IPR002048">
    <property type="entry name" value="EF_hand_dom"/>
</dbReference>
<evidence type="ECO:0000256" key="6">
    <source>
        <dbReference type="ARBA" id="ARBA00078496"/>
    </source>
</evidence>
<reference evidence="8 9" key="1">
    <citation type="submission" date="2020-06" db="EMBL/GenBank/DDBJ databases">
        <authorList>
            <person name="Li R."/>
            <person name="Bekaert M."/>
        </authorList>
    </citation>
    <scope>NUCLEOTIDE SEQUENCE [LARGE SCALE GENOMIC DNA]</scope>
    <source>
        <strain evidence="9">wild</strain>
    </source>
</reference>
<sequence length="160" mass="18196">MSTNGIDIEEVREVFDLYDFWDGRDGLIDAEKVGDLLRCCGYNPTESFVKKVGGTKKAGEKQFSFEEFIPIVKAIEKEKDTGTIQDFMEAFKSFDREGMGFISLGEMRHMLTAMGDKLQDEEIDEILLETDVQEDLDGNIKFEDFIKKVLEGPPEKSSKT</sequence>
<keyword evidence="1" id="KW-0677">Repeat</keyword>
<dbReference type="PANTHER" id="PTHR23048">
    <property type="entry name" value="MYOSIN LIGHT CHAIN 1, 3"/>
    <property type="match status" value="1"/>
</dbReference>